<name>A0A856I0Q6_9FIRM</name>
<dbReference type="KEGG" id="obj:EIO64_09810"/>
<sequence>MISLMLFTLTACGSEDPAEEISRALHIDVSAGEEISSSDTHGGFHGDGISCVALQFPDSQVADAIAANAAWTPLPLDETAQALAYGVTREDGGEVFSAGPYLTDDSGDPLLPGIANGFYRLIDRHSDAGDGQNLLERASLNVTLAVYDADSDTLYFCEMDT</sequence>
<dbReference type="Proteomes" id="UP000298642">
    <property type="component" value="Chromosome"/>
</dbReference>
<keyword evidence="2" id="KW-1185">Reference proteome</keyword>
<dbReference type="RefSeq" id="WP_119311828.1">
    <property type="nucleotide sequence ID" value="NZ_CP034413.3"/>
</dbReference>
<evidence type="ECO:0000313" key="2">
    <source>
        <dbReference type="Proteomes" id="UP000298642"/>
    </source>
</evidence>
<reference evidence="2" key="1">
    <citation type="submission" date="2018-12" db="EMBL/GenBank/DDBJ databases">
        <title>Dusodibacter welbiota gen. nov., sp. nov., isolated from human faeces and emended description of the Oscillibacter genus.</title>
        <authorList>
            <person name="Le Roy T."/>
            <person name="Van der Smissen P."/>
            <person name="Delzenne N."/>
            <person name="Muccioli G."/>
            <person name="Collet J.F."/>
            <person name="Cani P.D."/>
        </authorList>
    </citation>
    <scope>NUCLEOTIDE SEQUENCE [LARGE SCALE GENOMIC DNA]</scope>
    <source>
        <strain evidence="2">J115</strain>
    </source>
</reference>
<accession>A0A856I0Q6</accession>
<dbReference type="AlphaFoldDB" id="A0A856I0Q6"/>
<gene>
    <name evidence="1" type="ORF">EIO64_09810</name>
</gene>
<evidence type="ECO:0000313" key="1">
    <source>
        <dbReference type="EMBL" id="QCI59469.2"/>
    </source>
</evidence>
<dbReference type="EMBL" id="CP034413">
    <property type="protein sequence ID" value="QCI59469.2"/>
    <property type="molecule type" value="Genomic_DNA"/>
</dbReference>
<proteinExistence type="predicted"/>
<protein>
    <submittedName>
        <fullName evidence="1">Uncharacterized protein</fullName>
    </submittedName>
</protein>
<organism evidence="1 2">
    <name type="scientific">Dysosmobacter welbionis</name>
    <dbReference type="NCBI Taxonomy" id="2093857"/>
    <lineage>
        <taxon>Bacteria</taxon>
        <taxon>Bacillati</taxon>
        <taxon>Bacillota</taxon>
        <taxon>Clostridia</taxon>
        <taxon>Eubacteriales</taxon>
        <taxon>Oscillospiraceae</taxon>
        <taxon>Dysosmobacter</taxon>
    </lineage>
</organism>